<evidence type="ECO:0000313" key="3">
    <source>
        <dbReference type="Proteomes" id="UP000246740"/>
    </source>
</evidence>
<dbReference type="PANTHER" id="PTHR43798:SF33">
    <property type="entry name" value="HYDROLASE, PUTATIVE (AFU_ORTHOLOGUE AFUA_2G14860)-RELATED"/>
    <property type="match status" value="1"/>
</dbReference>
<proteinExistence type="predicted"/>
<dbReference type="Gene3D" id="3.40.50.1820">
    <property type="entry name" value="alpha/beta hydrolase"/>
    <property type="match status" value="1"/>
</dbReference>
<evidence type="ECO:0000259" key="1">
    <source>
        <dbReference type="Pfam" id="PF12697"/>
    </source>
</evidence>
<dbReference type="STRING" id="1882483.A0A317XQ41"/>
<keyword evidence="3" id="KW-1185">Reference proteome</keyword>
<reference evidence="2 3" key="1">
    <citation type="journal article" date="2018" name="Mol. Biol. Evol.">
        <title>Broad Genomic Sampling Reveals a Smut Pathogenic Ancestry of the Fungal Clade Ustilaginomycotina.</title>
        <authorList>
            <person name="Kijpornyongpan T."/>
            <person name="Mondo S.J."/>
            <person name="Barry K."/>
            <person name="Sandor L."/>
            <person name="Lee J."/>
            <person name="Lipzen A."/>
            <person name="Pangilinan J."/>
            <person name="LaButti K."/>
            <person name="Hainaut M."/>
            <person name="Henrissat B."/>
            <person name="Grigoriev I.V."/>
            <person name="Spatafora J.W."/>
            <person name="Aime M.C."/>
        </authorList>
    </citation>
    <scope>NUCLEOTIDE SEQUENCE [LARGE SCALE GENOMIC DNA]</scope>
    <source>
        <strain evidence="2 3">MCA 3645</strain>
    </source>
</reference>
<accession>A0A317XQ41</accession>
<dbReference type="Pfam" id="PF12697">
    <property type="entry name" value="Abhydrolase_6"/>
    <property type="match status" value="1"/>
</dbReference>
<dbReference type="InParanoid" id="A0A317XQ41"/>
<feature type="domain" description="AB hydrolase-1" evidence="1">
    <location>
        <begin position="151"/>
        <end position="439"/>
    </location>
</feature>
<keyword evidence="2" id="KW-0378">Hydrolase</keyword>
<dbReference type="EMBL" id="KZ819193">
    <property type="protein sequence ID" value="PWY99922.1"/>
    <property type="molecule type" value="Genomic_DNA"/>
</dbReference>
<evidence type="ECO:0000313" key="2">
    <source>
        <dbReference type="EMBL" id="PWY99922.1"/>
    </source>
</evidence>
<dbReference type="PANTHER" id="PTHR43798">
    <property type="entry name" value="MONOACYLGLYCEROL LIPASE"/>
    <property type="match status" value="1"/>
</dbReference>
<dbReference type="OrthoDB" id="94039at2759"/>
<dbReference type="InterPro" id="IPR050266">
    <property type="entry name" value="AB_hydrolase_sf"/>
</dbReference>
<gene>
    <name evidence="2" type="ORF">BCV70DRAFT_102677</name>
</gene>
<protein>
    <submittedName>
        <fullName evidence="2">Alpha/beta-hydrolase</fullName>
    </submittedName>
</protein>
<dbReference type="SUPFAM" id="SSF53474">
    <property type="entry name" value="alpha/beta-Hydrolases"/>
    <property type="match status" value="1"/>
</dbReference>
<name>A0A317XQ41_9BASI</name>
<dbReference type="InterPro" id="IPR029058">
    <property type="entry name" value="AB_hydrolase_fold"/>
</dbReference>
<sequence length="460" mass="51817">MQAPKQIDTGFGYSLAPIDLQAAHHAAERLHHLSINPPAPQYPAGSSHGSDFHRSSFTIPLAYPRSTYSEPLAGGEQLSELLPGTHEILSQNPRAVDACHYVPVKVEPTPGLYTPFVRGGTDPSQLRKRRVLVVERMIPKRASRSPDAKILLLAHGLGFSKECFVPILDEIIRRQPYDIEEVWMIDTLGHGMSAVVNRQLDEPSPLEYTDRCIDCNDLSRDILQFICCFMPSTSTKTPVEPSRTLDFHLPRLPRKRIVGIGHSFGGAALHQAAHHFPDLFDSVILVESILSTFQQVERIHAVPLARYTLMKKDRWNTREEARAEADQDKHMRLWHPSVRDAFAAGNLTESLTQPGTVERSADKVAEALSIRGNRPGVQVSQYLHCLPARLPVLFVSAHKPLLLPLEEIFHTAQSIPNLHFEVMTGTHNLPHEKPHQIAERILRFWRETSLDSPMYRESRL</sequence>
<organism evidence="2 3">
    <name type="scientific">Testicularia cyperi</name>
    <dbReference type="NCBI Taxonomy" id="1882483"/>
    <lineage>
        <taxon>Eukaryota</taxon>
        <taxon>Fungi</taxon>
        <taxon>Dikarya</taxon>
        <taxon>Basidiomycota</taxon>
        <taxon>Ustilaginomycotina</taxon>
        <taxon>Ustilaginomycetes</taxon>
        <taxon>Ustilaginales</taxon>
        <taxon>Anthracoideaceae</taxon>
        <taxon>Testicularia</taxon>
    </lineage>
</organism>
<dbReference type="GO" id="GO:0016020">
    <property type="term" value="C:membrane"/>
    <property type="evidence" value="ECO:0007669"/>
    <property type="project" value="TreeGrafter"/>
</dbReference>
<dbReference type="InterPro" id="IPR000073">
    <property type="entry name" value="AB_hydrolase_1"/>
</dbReference>
<dbReference type="GO" id="GO:0016787">
    <property type="term" value="F:hydrolase activity"/>
    <property type="evidence" value="ECO:0007669"/>
    <property type="project" value="UniProtKB-KW"/>
</dbReference>
<dbReference type="Proteomes" id="UP000246740">
    <property type="component" value="Unassembled WGS sequence"/>
</dbReference>
<dbReference type="AlphaFoldDB" id="A0A317XQ41"/>